<reference evidence="1 2" key="1">
    <citation type="submission" date="2015-09" db="EMBL/GenBank/DDBJ databases">
        <title>Trachymyrmex cornetzi WGS genome.</title>
        <authorList>
            <person name="Nygaard S."/>
            <person name="Hu H."/>
            <person name="Boomsma J."/>
            <person name="Zhang G."/>
        </authorList>
    </citation>
    <scope>NUCLEOTIDE SEQUENCE [LARGE SCALE GENOMIC DNA]</scope>
    <source>
        <strain evidence="1">Tcor2-1</strain>
        <tissue evidence="1">Whole body</tissue>
    </source>
</reference>
<proteinExistence type="predicted"/>
<evidence type="ECO:0000313" key="1">
    <source>
        <dbReference type="EMBL" id="KYN12008.1"/>
    </source>
</evidence>
<sequence>MVRTCGTSDQGGPRAILMIVVRRPSNPVRAILIRKDIVKGSPVRKEICKNSVA</sequence>
<accession>A0A151IW02</accession>
<evidence type="ECO:0000313" key="2">
    <source>
        <dbReference type="Proteomes" id="UP000078492"/>
    </source>
</evidence>
<dbReference type="EMBL" id="KQ980880">
    <property type="protein sequence ID" value="KYN12008.1"/>
    <property type="molecule type" value="Genomic_DNA"/>
</dbReference>
<organism evidence="1 2">
    <name type="scientific">Trachymyrmex cornetzi</name>
    <dbReference type="NCBI Taxonomy" id="471704"/>
    <lineage>
        <taxon>Eukaryota</taxon>
        <taxon>Metazoa</taxon>
        <taxon>Ecdysozoa</taxon>
        <taxon>Arthropoda</taxon>
        <taxon>Hexapoda</taxon>
        <taxon>Insecta</taxon>
        <taxon>Pterygota</taxon>
        <taxon>Neoptera</taxon>
        <taxon>Endopterygota</taxon>
        <taxon>Hymenoptera</taxon>
        <taxon>Apocrita</taxon>
        <taxon>Aculeata</taxon>
        <taxon>Formicoidea</taxon>
        <taxon>Formicidae</taxon>
        <taxon>Myrmicinae</taxon>
        <taxon>Trachymyrmex</taxon>
    </lineage>
</organism>
<dbReference type="AlphaFoldDB" id="A0A151IW02"/>
<gene>
    <name evidence="1" type="ORF">ALC57_15850</name>
</gene>
<dbReference type="Proteomes" id="UP000078492">
    <property type="component" value="Unassembled WGS sequence"/>
</dbReference>
<name>A0A151IW02_9HYME</name>
<protein>
    <submittedName>
        <fullName evidence="1">Uncharacterized protein</fullName>
    </submittedName>
</protein>
<keyword evidence="2" id="KW-1185">Reference proteome</keyword>